<organism evidence="1 2">
    <name type="scientific">Halocaridina rubra</name>
    <name type="common">Hawaiian red shrimp</name>
    <dbReference type="NCBI Taxonomy" id="373956"/>
    <lineage>
        <taxon>Eukaryota</taxon>
        <taxon>Metazoa</taxon>
        <taxon>Ecdysozoa</taxon>
        <taxon>Arthropoda</taxon>
        <taxon>Crustacea</taxon>
        <taxon>Multicrustacea</taxon>
        <taxon>Malacostraca</taxon>
        <taxon>Eumalacostraca</taxon>
        <taxon>Eucarida</taxon>
        <taxon>Decapoda</taxon>
        <taxon>Pleocyemata</taxon>
        <taxon>Caridea</taxon>
        <taxon>Atyoidea</taxon>
        <taxon>Atyidae</taxon>
        <taxon>Halocaridina</taxon>
    </lineage>
</organism>
<evidence type="ECO:0000313" key="2">
    <source>
        <dbReference type="Proteomes" id="UP001381693"/>
    </source>
</evidence>
<gene>
    <name evidence="1" type="ORF">SK128_013713</name>
</gene>
<evidence type="ECO:0000313" key="1">
    <source>
        <dbReference type="EMBL" id="KAK7072418.1"/>
    </source>
</evidence>
<dbReference type="EMBL" id="JAXCGZ010013502">
    <property type="protein sequence ID" value="KAK7072418.1"/>
    <property type="molecule type" value="Genomic_DNA"/>
</dbReference>
<feature type="non-terminal residue" evidence="1">
    <location>
        <position position="1"/>
    </location>
</feature>
<reference evidence="1 2" key="1">
    <citation type="submission" date="2023-11" db="EMBL/GenBank/DDBJ databases">
        <title>Halocaridina rubra genome assembly.</title>
        <authorList>
            <person name="Smith C."/>
        </authorList>
    </citation>
    <scope>NUCLEOTIDE SEQUENCE [LARGE SCALE GENOMIC DNA]</scope>
    <source>
        <strain evidence="1">EP-1</strain>
        <tissue evidence="1">Whole</tissue>
    </source>
</reference>
<comment type="caution">
    <text evidence="1">The sequence shown here is derived from an EMBL/GenBank/DDBJ whole genome shotgun (WGS) entry which is preliminary data.</text>
</comment>
<accession>A0AAN8X171</accession>
<sequence>HVFRPLQESDDLRMHQVYLQDGNVLNMRFTHITSAQFDDLSSKFQFTLMGGSTRKLMEKFKKRAERYSNRCKDATERSCSQRRIHHLEKVLKVKPPQERIHCNRGEKEIRRNYRDSP</sequence>
<dbReference type="Proteomes" id="UP001381693">
    <property type="component" value="Unassembled WGS sequence"/>
</dbReference>
<proteinExistence type="predicted"/>
<dbReference type="AlphaFoldDB" id="A0AAN8X171"/>
<keyword evidence="2" id="KW-1185">Reference proteome</keyword>
<protein>
    <submittedName>
        <fullName evidence="1">Uncharacterized protein</fullName>
    </submittedName>
</protein>
<name>A0AAN8X171_HALRR</name>